<keyword evidence="3" id="KW-0862">Zinc</keyword>
<feature type="region of interest" description="Disordered" evidence="4">
    <location>
        <begin position="1"/>
        <end position="105"/>
    </location>
</feature>
<evidence type="ECO:0000259" key="5">
    <source>
        <dbReference type="PROSITE" id="PS51792"/>
    </source>
</evidence>
<proteinExistence type="inferred from homology"/>
<dbReference type="InterPro" id="IPR034751">
    <property type="entry name" value="Yippee"/>
</dbReference>
<dbReference type="InterPro" id="IPR039058">
    <property type="entry name" value="Yippee_fam"/>
</dbReference>
<name>A0A9W8ND05_9PEZI</name>
<dbReference type="Proteomes" id="UP001148614">
    <property type="component" value="Unassembled WGS sequence"/>
</dbReference>
<evidence type="ECO:0000313" key="7">
    <source>
        <dbReference type="Proteomes" id="UP001148614"/>
    </source>
</evidence>
<evidence type="ECO:0000313" key="6">
    <source>
        <dbReference type="EMBL" id="KAJ3568966.1"/>
    </source>
</evidence>
<comment type="caution">
    <text evidence="6">The sequence shown here is derived from an EMBL/GenBank/DDBJ whole genome shotgun (WGS) entry which is preliminary data.</text>
</comment>
<feature type="compositionally biased region" description="Polar residues" evidence="4">
    <location>
        <begin position="58"/>
        <end position="69"/>
    </location>
</feature>
<dbReference type="GO" id="GO:0046872">
    <property type="term" value="F:metal ion binding"/>
    <property type="evidence" value="ECO:0007669"/>
    <property type="project" value="UniProtKB-KW"/>
</dbReference>
<dbReference type="EMBL" id="JANPWZ010001081">
    <property type="protein sequence ID" value="KAJ3568966.1"/>
    <property type="molecule type" value="Genomic_DNA"/>
</dbReference>
<feature type="compositionally biased region" description="Low complexity" evidence="4">
    <location>
        <begin position="74"/>
        <end position="92"/>
    </location>
</feature>
<dbReference type="AlphaFoldDB" id="A0A9W8ND05"/>
<dbReference type="VEuPathDB" id="FungiDB:F4678DRAFT_423703"/>
<dbReference type="InterPro" id="IPR004910">
    <property type="entry name" value="Yippee/Mis18/Cereblon"/>
</dbReference>
<keyword evidence="2" id="KW-0479">Metal-binding</keyword>
<evidence type="ECO:0000256" key="3">
    <source>
        <dbReference type="ARBA" id="ARBA00022833"/>
    </source>
</evidence>
<protein>
    <recommendedName>
        <fullName evidence="5">Yippee domain-containing protein</fullName>
    </recommendedName>
</protein>
<sequence length="283" mass="31329">MFSSMILPTPPPPQPAVETPPSFPSYLLPSLPRPFRRRRRISSSADSNSTPARRDVPSLSNSPTDSLLSDTVHGSPGSPASPSSSPTTSPFPRARDGPKLTRIQPETIRCSTCGTDFAFYSQIMSKSFTGRYGRAFLIAPPGGSSQKAGSDLINITVGKPEPRNLSTGPHVVSDIRCAFCRAYVGWKYIDAVKRNQQYKIGKFILEGRRTVYYGNWEDTVAGDVSQEEIETKNARGDDDDPERIVFDSSDEDECDDLFAGTWNAEAVKIRRRDQRMKLDRLFG</sequence>
<dbReference type="PROSITE" id="PS51792">
    <property type="entry name" value="YIPPEE"/>
    <property type="match status" value="1"/>
</dbReference>
<accession>A0A9W8ND05</accession>
<feature type="domain" description="Yippee" evidence="5">
    <location>
        <begin position="106"/>
        <end position="214"/>
    </location>
</feature>
<comment type="similarity">
    <text evidence="1">Belongs to the yippee family.</text>
</comment>
<dbReference type="Pfam" id="PF03226">
    <property type="entry name" value="Yippee-Mis18"/>
    <property type="match status" value="1"/>
</dbReference>
<evidence type="ECO:0000256" key="1">
    <source>
        <dbReference type="ARBA" id="ARBA00005613"/>
    </source>
</evidence>
<evidence type="ECO:0000256" key="4">
    <source>
        <dbReference type="SAM" id="MobiDB-lite"/>
    </source>
</evidence>
<feature type="compositionally biased region" description="Low complexity" evidence="4">
    <location>
        <begin position="16"/>
        <end position="30"/>
    </location>
</feature>
<dbReference type="PANTHER" id="PTHR13848">
    <property type="entry name" value="PROTEIN YIPPEE-LIKE CG15309-RELATED"/>
    <property type="match status" value="1"/>
</dbReference>
<keyword evidence="7" id="KW-1185">Reference proteome</keyword>
<organism evidence="6 7">
    <name type="scientific">Xylaria arbuscula</name>
    <dbReference type="NCBI Taxonomy" id="114810"/>
    <lineage>
        <taxon>Eukaryota</taxon>
        <taxon>Fungi</taxon>
        <taxon>Dikarya</taxon>
        <taxon>Ascomycota</taxon>
        <taxon>Pezizomycotina</taxon>
        <taxon>Sordariomycetes</taxon>
        <taxon>Xylariomycetidae</taxon>
        <taxon>Xylariales</taxon>
        <taxon>Xylariaceae</taxon>
        <taxon>Xylaria</taxon>
    </lineage>
</organism>
<gene>
    <name evidence="6" type="ORF">NPX13_g6239</name>
</gene>
<reference evidence="6" key="1">
    <citation type="submission" date="2022-07" db="EMBL/GenBank/DDBJ databases">
        <title>Genome Sequence of Xylaria arbuscula.</title>
        <authorList>
            <person name="Buettner E."/>
        </authorList>
    </citation>
    <scope>NUCLEOTIDE SEQUENCE</scope>
    <source>
        <strain evidence="6">VT107</strain>
    </source>
</reference>
<evidence type="ECO:0000256" key="2">
    <source>
        <dbReference type="ARBA" id="ARBA00022723"/>
    </source>
</evidence>